<feature type="transmembrane region" description="Helical" evidence="1">
    <location>
        <begin position="38"/>
        <end position="59"/>
    </location>
</feature>
<dbReference type="InterPro" id="IPR025250">
    <property type="entry name" value="DUF4199"/>
</dbReference>
<evidence type="ECO:0000256" key="1">
    <source>
        <dbReference type="SAM" id="Phobius"/>
    </source>
</evidence>
<dbReference type="EMBL" id="JBHSAV010000005">
    <property type="protein sequence ID" value="MFC3975306.1"/>
    <property type="molecule type" value="Genomic_DNA"/>
</dbReference>
<gene>
    <name evidence="2" type="ORF">ACFOUP_02840</name>
</gene>
<keyword evidence="1" id="KW-0812">Transmembrane</keyword>
<dbReference type="Proteomes" id="UP001595766">
    <property type="component" value="Unassembled WGS sequence"/>
</dbReference>
<feature type="transmembrane region" description="Helical" evidence="1">
    <location>
        <begin position="155"/>
        <end position="172"/>
    </location>
</feature>
<name>A0ABV8EHP6_9BACT</name>
<evidence type="ECO:0000313" key="3">
    <source>
        <dbReference type="Proteomes" id="UP001595766"/>
    </source>
</evidence>
<keyword evidence="1" id="KW-1133">Transmembrane helix</keyword>
<feature type="transmembrane region" description="Helical" evidence="1">
    <location>
        <begin position="71"/>
        <end position="100"/>
    </location>
</feature>
<sequence>MEPKQTPFKAGINAGLILGIVSIILTFVFYFLGAEQLVSTLFQVVSLVVTLGLVIYFGIQYRKSIGGYMEFGAAFNFSFITLVVGALISVAGLMVLYYVVDPALPGVMADATLEKTMGMMESFGVADSMTSDQIDEMRKSVADGFTPLGMLKGQLFMLIGYAIIALIIGAILKRRDKSLDY</sequence>
<organism evidence="2 3">
    <name type="scientific">Belliella kenyensis</name>
    <dbReference type="NCBI Taxonomy" id="1472724"/>
    <lineage>
        <taxon>Bacteria</taxon>
        <taxon>Pseudomonadati</taxon>
        <taxon>Bacteroidota</taxon>
        <taxon>Cytophagia</taxon>
        <taxon>Cytophagales</taxon>
        <taxon>Cyclobacteriaceae</taxon>
        <taxon>Belliella</taxon>
    </lineage>
</organism>
<dbReference type="RefSeq" id="WP_241295506.1">
    <property type="nucleotide sequence ID" value="NZ_JAKZGR010000009.1"/>
</dbReference>
<keyword evidence="1" id="KW-0472">Membrane</keyword>
<reference evidence="3" key="1">
    <citation type="journal article" date="2019" name="Int. J. Syst. Evol. Microbiol.">
        <title>The Global Catalogue of Microorganisms (GCM) 10K type strain sequencing project: providing services to taxonomists for standard genome sequencing and annotation.</title>
        <authorList>
            <consortium name="The Broad Institute Genomics Platform"/>
            <consortium name="The Broad Institute Genome Sequencing Center for Infectious Disease"/>
            <person name="Wu L."/>
            <person name="Ma J."/>
        </authorList>
    </citation>
    <scope>NUCLEOTIDE SEQUENCE [LARGE SCALE GENOMIC DNA]</scope>
    <source>
        <strain evidence="3">CECT 8551</strain>
    </source>
</reference>
<feature type="transmembrane region" description="Helical" evidence="1">
    <location>
        <begin position="12"/>
        <end position="32"/>
    </location>
</feature>
<protein>
    <submittedName>
        <fullName evidence="2">DUF4199 domain-containing protein</fullName>
    </submittedName>
</protein>
<dbReference type="Pfam" id="PF13858">
    <property type="entry name" value="DUF4199"/>
    <property type="match status" value="1"/>
</dbReference>
<comment type="caution">
    <text evidence="2">The sequence shown here is derived from an EMBL/GenBank/DDBJ whole genome shotgun (WGS) entry which is preliminary data.</text>
</comment>
<accession>A0ABV8EHP6</accession>
<proteinExistence type="predicted"/>
<evidence type="ECO:0000313" key="2">
    <source>
        <dbReference type="EMBL" id="MFC3975306.1"/>
    </source>
</evidence>
<keyword evidence="3" id="KW-1185">Reference proteome</keyword>